<keyword evidence="5 10" id="KW-0812">Transmembrane</keyword>
<dbReference type="PATRIC" id="fig|1401328.3.peg.32"/>
<dbReference type="HAMAP" id="MF_01463_B">
    <property type="entry name" value="SecD_B"/>
    <property type="match status" value="1"/>
</dbReference>
<dbReference type="KEGG" id="efk:P856_32"/>
<dbReference type="Gene3D" id="3.30.70.3400">
    <property type="match status" value="1"/>
</dbReference>
<dbReference type="InterPro" id="IPR022646">
    <property type="entry name" value="SecD/SecF_CS"/>
</dbReference>
<accession>V9TUC0</accession>
<dbReference type="InterPro" id="IPR054384">
    <property type="entry name" value="SecDF_P1_head"/>
</dbReference>
<name>V9TUC0_9PROT</name>
<evidence type="ECO:0000256" key="6">
    <source>
        <dbReference type="ARBA" id="ARBA00022927"/>
    </source>
</evidence>
<dbReference type="RefSeq" id="WP_025300170.1">
    <property type="nucleotide sequence ID" value="NZ_CP006745.1"/>
</dbReference>
<evidence type="ECO:0000256" key="3">
    <source>
        <dbReference type="ARBA" id="ARBA00022475"/>
    </source>
</evidence>
<evidence type="ECO:0000313" key="14">
    <source>
        <dbReference type="EMBL" id="AHC73283.1"/>
    </source>
</evidence>
<reference evidence="14 15" key="1">
    <citation type="journal article" date="2013" name="PLoS ONE">
        <title>Bacterial endosymbiosis in a chordate host: long-term co-evolution and conservation of secondary metabolism.</title>
        <authorList>
            <person name="Kwan J.C."/>
            <person name="Schmidt E.W."/>
        </authorList>
    </citation>
    <scope>NUCLEOTIDE SEQUENCE [LARGE SCALE GENOMIC DNA]</scope>
    <source>
        <strain evidence="15">faulkneri L5</strain>
    </source>
</reference>
<dbReference type="Gene3D" id="1.20.1640.10">
    <property type="entry name" value="Multidrug efflux transporter AcrB transmembrane domain"/>
    <property type="match status" value="1"/>
</dbReference>
<dbReference type="GO" id="GO:0043952">
    <property type="term" value="P:protein transport by the Sec complex"/>
    <property type="evidence" value="ECO:0007669"/>
    <property type="project" value="UniProtKB-UniRule"/>
</dbReference>
<keyword evidence="3 10" id="KW-1003">Cell membrane</keyword>
<dbReference type="GO" id="GO:0015450">
    <property type="term" value="F:protein-transporting ATPase activity"/>
    <property type="evidence" value="ECO:0007669"/>
    <property type="project" value="InterPro"/>
</dbReference>
<feature type="domain" description="SecDF P1 head subdomain" evidence="13">
    <location>
        <begin position="226"/>
        <end position="330"/>
    </location>
</feature>
<evidence type="ECO:0000259" key="12">
    <source>
        <dbReference type="Pfam" id="PF21760"/>
    </source>
</evidence>
<dbReference type="PANTHER" id="PTHR30081:SF1">
    <property type="entry name" value="PROTEIN TRANSLOCASE SUBUNIT SECD"/>
    <property type="match status" value="1"/>
</dbReference>
<dbReference type="GO" id="GO:0065002">
    <property type="term" value="P:intracellular protein transmembrane transport"/>
    <property type="evidence" value="ECO:0007669"/>
    <property type="project" value="UniProtKB-UniRule"/>
</dbReference>
<organism evidence="14 15">
    <name type="scientific">Candidatus Endolissoclinum faulkneri L5</name>
    <dbReference type="NCBI Taxonomy" id="1401328"/>
    <lineage>
        <taxon>Bacteria</taxon>
        <taxon>Pseudomonadati</taxon>
        <taxon>Pseudomonadota</taxon>
        <taxon>Alphaproteobacteria</taxon>
        <taxon>Rhodospirillales</taxon>
        <taxon>Rhodospirillaceae</taxon>
        <taxon>Candidatus Endolissoclinum</taxon>
    </lineage>
</organism>
<dbReference type="Gene3D" id="3.30.1360.200">
    <property type="match status" value="1"/>
</dbReference>
<evidence type="ECO:0000256" key="5">
    <source>
        <dbReference type="ARBA" id="ARBA00022692"/>
    </source>
</evidence>
<dbReference type="STRING" id="1401328.P856_32"/>
<dbReference type="InterPro" id="IPR048634">
    <property type="entry name" value="SecD_SecF_C"/>
</dbReference>
<dbReference type="eggNOG" id="COG0342">
    <property type="taxonomic scope" value="Bacteria"/>
</dbReference>
<protein>
    <recommendedName>
        <fullName evidence="10">Protein translocase subunit SecD</fullName>
    </recommendedName>
</protein>
<feature type="domain" description="Protein export membrane protein SecD/SecF C-terminal" evidence="11">
    <location>
        <begin position="334"/>
        <end position="501"/>
    </location>
</feature>
<keyword evidence="9 10" id="KW-0472">Membrane</keyword>
<feature type="transmembrane region" description="Helical" evidence="10">
    <location>
        <begin position="476"/>
        <end position="504"/>
    </location>
</feature>
<feature type="domain" description="Protein translocase subunit SecDF P1" evidence="12">
    <location>
        <begin position="150"/>
        <end position="206"/>
    </location>
</feature>
<evidence type="ECO:0000256" key="2">
    <source>
        <dbReference type="ARBA" id="ARBA00022448"/>
    </source>
</evidence>
<comment type="subcellular location">
    <subcellularLocation>
        <location evidence="1 10">Cell membrane</location>
        <topology evidence="1 10">Multi-pass membrane protein</topology>
    </subcellularLocation>
</comment>
<dbReference type="AlphaFoldDB" id="V9TUC0"/>
<dbReference type="FunFam" id="1.20.1640.10:FF:000004">
    <property type="entry name" value="Protein translocase subunit SecD"/>
    <property type="match status" value="1"/>
</dbReference>
<dbReference type="FunFam" id="3.30.1360.200:FF:000002">
    <property type="entry name" value="Preprotein translocase subunit SecD"/>
    <property type="match status" value="1"/>
</dbReference>
<dbReference type="InterPro" id="IPR001036">
    <property type="entry name" value="Acrflvin-R"/>
</dbReference>
<feature type="transmembrane region" description="Helical" evidence="10">
    <location>
        <begin position="405"/>
        <end position="423"/>
    </location>
</feature>
<keyword evidence="8 10" id="KW-0811">Translocation</keyword>
<keyword evidence="7 10" id="KW-1133">Transmembrane helix</keyword>
<keyword evidence="15" id="KW-1185">Reference proteome</keyword>
<dbReference type="PRINTS" id="PR00702">
    <property type="entry name" value="ACRIFLAVINRP"/>
</dbReference>
<evidence type="ECO:0000256" key="8">
    <source>
        <dbReference type="ARBA" id="ARBA00023010"/>
    </source>
</evidence>
<dbReference type="HOGENOM" id="CLU_007894_4_3_5"/>
<dbReference type="NCBIfam" id="TIGR00916">
    <property type="entry name" value="2A0604s01"/>
    <property type="match status" value="1"/>
</dbReference>
<dbReference type="Proteomes" id="UP000018700">
    <property type="component" value="Chromosome"/>
</dbReference>
<evidence type="ECO:0000256" key="7">
    <source>
        <dbReference type="ARBA" id="ARBA00022989"/>
    </source>
</evidence>
<comment type="similarity">
    <text evidence="10">Belongs to the SecD/SecF family. SecD subfamily.</text>
</comment>
<dbReference type="Pfam" id="PF21760">
    <property type="entry name" value="SecD_1st"/>
    <property type="match status" value="1"/>
</dbReference>
<sequence>MMQFKAWNAIIAMFVCLIGIVYAMPNLMDRKIGAGLPIGFPGKQINLGLDLRGGVHLLLEVDANVLIQERLESILGSVRQVLRDAKVGYVGLGIRDNVIRFTLLSQIDKTVVQKITNSLSSDLIIDKNSNNILLSIQKKTIRQIKINATQKSIEILRRRIDETGTREPLIQRQGINRILIQVPGVNEPETVKNLIGKTAKLTFHLVAIGREANQQFSSILTLPMLKGGNIAIDRRVLVSGENLLDAKPSFDQNHQSTVTIRFDSSGSYNFARATTENVGKPFAIVLDRKVISAPVIREPILGGSAQISGDFTVQEANELALLLRAGALPAPLKVLEERSIGPGLGLDSVNAGRTAAVISLILIVTFMIGFYGLFGLFANVALFFNIILIFGALSALQSTLTLPGIVGIVLTIGMAVDANVLIFERMRDENKAGSQHLLQVLDAGYRRALKAIVDSNVTTLLAALFLFALGSGTIRGFAVTLSIGIVTSMFTAIMITRMFIVGWVRYCRPTRLPI</sequence>
<dbReference type="Pfam" id="PF07549">
    <property type="entry name" value="Sec_GG"/>
    <property type="match status" value="1"/>
</dbReference>
<comment type="caution">
    <text evidence="10">Lacks conserved residue(s) required for the propagation of feature annotation.</text>
</comment>
<comment type="function">
    <text evidence="10">Part of the Sec protein translocase complex. Interacts with the SecYEG preprotein conducting channel. SecDF uses the proton motive force (PMF) to complete protein translocation after the ATP-dependent function of SecA.</text>
</comment>
<dbReference type="SUPFAM" id="SSF82866">
    <property type="entry name" value="Multidrug efflux transporter AcrB transmembrane domain"/>
    <property type="match status" value="1"/>
</dbReference>
<dbReference type="EMBL" id="CP006745">
    <property type="protein sequence ID" value="AHC73283.1"/>
    <property type="molecule type" value="Genomic_DNA"/>
</dbReference>
<evidence type="ECO:0000256" key="4">
    <source>
        <dbReference type="ARBA" id="ARBA00022519"/>
    </source>
</evidence>
<dbReference type="InterPro" id="IPR055344">
    <property type="entry name" value="SecD_SecF_C_bact"/>
</dbReference>
<dbReference type="PANTHER" id="PTHR30081">
    <property type="entry name" value="PROTEIN-EXPORT MEMBRANE PROTEIN SEC"/>
    <property type="match status" value="1"/>
</dbReference>
<keyword evidence="6 10" id="KW-0653">Protein transport</keyword>
<dbReference type="InterPro" id="IPR005791">
    <property type="entry name" value="SecD"/>
</dbReference>
<dbReference type="Pfam" id="PF02355">
    <property type="entry name" value="SecD_SecF_C"/>
    <property type="match status" value="1"/>
</dbReference>
<dbReference type="GO" id="GO:0006605">
    <property type="term" value="P:protein targeting"/>
    <property type="evidence" value="ECO:0007669"/>
    <property type="project" value="UniProtKB-UniRule"/>
</dbReference>
<feature type="transmembrane region" description="Helical" evidence="10">
    <location>
        <begin position="451"/>
        <end position="470"/>
    </location>
</feature>
<evidence type="ECO:0000256" key="9">
    <source>
        <dbReference type="ARBA" id="ARBA00023136"/>
    </source>
</evidence>
<proteinExistence type="inferred from homology"/>
<feature type="transmembrane region" description="Helical" evidence="10">
    <location>
        <begin position="6"/>
        <end position="24"/>
    </location>
</feature>
<evidence type="ECO:0000259" key="11">
    <source>
        <dbReference type="Pfam" id="PF02355"/>
    </source>
</evidence>
<gene>
    <name evidence="10 14" type="primary">secD</name>
    <name evidence="14" type="ORF">P856_32</name>
</gene>
<feature type="transmembrane region" description="Helical" evidence="10">
    <location>
        <begin position="360"/>
        <end position="393"/>
    </location>
</feature>
<dbReference type="InterPro" id="IPR022813">
    <property type="entry name" value="SecD/SecF_arch_bac"/>
</dbReference>
<dbReference type="InterPro" id="IPR048631">
    <property type="entry name" value="SecD_1st"/>
</dbReference>
<keyword evidence="2 10" id="KW-0813">Transport</keyword>
<evidence type="ECO:0000259" key="13">
    <source>
        <dbReference type="Pfam" id="PF22599"/>
    </source>
</evidence>
<evidence type="ECO:0000313" key="15">
    <source>
        <dbReference type="Proteomes" id="UP000018700"/>
    </source>
</evidence>
<dbReference type="GO" id="GO:0005886">
    <property type="term" value="C:plasma membrane"/>
    <property type="evidence" value="ECO:0007669"/>
    <property type="project" value="UniProtKB-SubCell"/>
</dbReference>
<dbReference type="OrthoDB" id="9805019at2"/>
<comment type="subunit">
    <text evidence="10">Forms a complex with SecF. Part of the essential Sec protein translocation apparatus which comprises SecA, SecYEG and auxiliary proteins SecDF-YajC and YidC.</text>
</comment>
<keyword evidence="4" id="KW-0997">Cell inner membrane</keyword>
<dbReference type="Pfam" id="PF22599">
    <property type="entry name" value="SecDF_P1_head"/>
    <property type="match status" value="1"/>
</dbReference>
<dbReference type="NCBIfam" id="TIGR01129">
    <property type="entry name" value="secD"/>
    <property type="match status" value="1"/>
</dbReference>
<evidence type="ECO:0000256" key="1">
    <source>
        <dbReference type="ARBA" id="ARBA00004651"/>
    </source>
</evidence>
<evidence type="ECO:0000256" key="10">
    <source>
        <dbReference type="HAMAP-Rule" id="MF_01463"/>
    </source>
</evidence>